<dbReference type="Pfam" id="PF00580">
    <property type="entry name" value="UvrD-helicase"/>
    <property type="match status" value="1"/>
</dbReference>
<feature type="region of interest" description="Disordered" evidence="16">
    <location>
        <begin position="949"/>
        <end position="972"/>
    </location>
</feature>
<dbReference type="EC" id="5.6.2.4" evidence="13"/>
<dbReference type="InterPro" id="IPR011604">
    <property type="entry name" value="PDDEXK-like_dom_sf"/>
</dbReference>
<evidence type="ECO:0000256" key="4">
    <source>
        <dbReference type="ARBA" id="ARBA00022763"/>
    </source>
</evidence>
<dbReference type="GO" id="GO:0003677">
    <property type="term" value="F:DNA binding"/>
    <property type="evidence" value="ECO:0007669"/>
    <property type="project" value="UniProtKB-KW"/>
</dbReference>
<dbReference type="SUPFAM" id="SSF52540">
    <property type="entry name" value="P-loop containing nucleoside triphosphate hydrolases"/>
    <property type="match status" value="1"/>
</dbReference>
<dbReference type="GO" id="GO:0043138">
    <property type="term" value="F:3'-5' DNA helicase activity"/>
    <property type="evidence" value="ECO:0007669"/>
    <property type="project" value="UniProtKB-EC"/>
</dbReference>
<dbReference type="GO" id="GO:0033202">
    <property type="term" value="C:DNA helicase complex"/>
    <property type="evidence" value="ECO:0007669"/>
    <property type="project" value="TreeGrafter"/>
</dbReference>
<dbReference type="EMBL" id="JRNH01000012">
    <property type="protein sequence ID" value="KGF20651.1"/>
    <property type="molecule type" value="Genomic_DNA"/>
</dbReference>
<keyword evidence="4" id="KW-0227">DNA damage</keyword>
<protein>
    <recommendedName>
        <fullName evidence="13">DNA 3'-5' helicase</fullName>
        <ecNumber evidence="13">5.6.2.4</ecNumber>
    </recommendedName>
</protein>
<name>A0A095YEV3_9MICC</name>
<gene>
    <name evidence="19" type="ORF">HMPREF2128_04245</name>
</gene>
<dbReference type="InterPro" id="IPR038726">
    <property type="entry name" value="PDDEXK_AddAB-type"/>
</dbReference>
<evidence type="ECO:0000256" key="14">
    <source>
        <dbReference type="ARBA" id="ARBA00048988"/>
    </source>
</evidence>
<accession>A0A095YEV3</accession>
<evidence type="ECO:0000313" key="19">
    <source>
        <dbReference type="EMBL" id="KGF20651.1"/>
    </source>
</evidence>
<keyword evidence="10" id="KW-0234">DNA repair</keyword>
<keyword evidence="5 15" id="KW-0378">Hydrolase</keyword>
<evidence type="ECO:0000256" key="10">
    <source>
        <dbReference type="ARBA" id="ARBA00023204"/>
    </source>
</evidence>
<evidence type="ECO:0000256" key="7">
    <source>
        <dbReference type="ARBA" id="ARBA00022839"/>
    </source>
</evidence>
<evidence type="ECO:0000256" key="6">
    <source>
        <dbReference type="ARBA" id="ARBA00022806"/>
    </source>
</evidence>
<comment type="similarity">
    <text evidence="1">Belongs to the helicase family. UvrD subfamily.</text>
</comment>
<evidence type="ECO:0000256" key="1">
    <source>
        <dbReference type="ARBA" id="ARBA00009922"/>
    </source>
</evidence>
<sequence length="1102" mass="119910">MLKEAPPEVPEWYELPEYVKNPGCGPRVILGEPGTGKTELALSLVVHRIRAGMDTTAGIILVPDRAAANRLRDQLALRSNITFSSPVVRTFAGFAYDVLSQAWESDALAGVPTAPRLLSGAEQDTLIEELLAGHQEKGGGPAWPDSLGDAPRTRGFRSELREFMDRSDEFSASPEEIQAAGRRLGIPEWEATAQFLQEFRDVASLQHPEAFAPAELMMQTIVALEANTEFAARFLADLELVVIDDAQEATPSQNRLISLLMNTPSRAGARDVIALACPDTVVQGFRGARADLVDDLISTAKQRTGENAVTVLETSTQMSAARMSPGIHSMYRAIVNRLPAIGADALRRPYEAQFDASAEVSLVSSVADEHRLVARHVIDSHIRRSVPYEEIAVIARNQEHVSRLARALELNGIATELPPASRPLKEEAAVAPLLDMARIALRPTELGPRNGTHEANKTNAARAAAVERLLLGRYGDVTSIDIRRIRQDLLGYDRLRNAHLYNEEDGPGIKPPTSDELLGNLLDADYTQEDYQSWGAAGHAALRLKGMITATREHLTRPTTPATVLWSLWENARMGEAWRSTALNDNGLRSSRAHRDLDAVMALFQAAERFAEQNPKGSVIRFIESLEDHDVPTDSLAQRGSSSGRVKVLTPAAAAGTEHNTVIIAGLQEGVWPSTGLRGQLLRSQDLAAVLEHGPETLHSTTLADKLKAVRADELRQLASAVSRAREQLYVTAVMDEDITPSTFLDTMRGPHASKLTPIQVPRPATLASLVAVLRRTAEAGESADLIEDAATVLGYLSTTGERGKEPADSTAPVRGAAPEEWWGLAPLSSHDPVIAPGNEIKVSGSKVEDAIERPQTWFMRAAGGVKPTDFARSLGTLIHRIAERFPEANMDSMLRELSSSWEELSFDSDWESKREYEYAREILEKFAAYVGSPPRESAKEEHGFKVALPPAEGDQHPISISGSIDRIDLDDNGRPTITDLKTGKNLPTQEAVKTHDQLRTYQLAVIHGALMELTQIPEEHRNRPGGGRIVGLGGASKGPALREQESIVETKQVQDAEQRVREAAAIMSAADFLARHLPGGFPCANPGTCPLCSSGRQVTHP</sequence>
<feature type="domain" description="UvrD-like helicase C-terminal" evidence="18">
    <location>
        <begin position="332"/>
        <end position="656"/>
    </location>
</feature>
<evidence type="ECO:0000256" key="5">
    <source>
        <dbReference type="ARBA" id="ARBA00022801"/>
    </source>
</evidence>
<dbReference type="InterPro" id="IPR014017">
    <property type="entry name" value="DNA_helicase_UvrD-like_C"/>
</dbReference>
<dbReference type="Pfam" id="PF12705">
    <property type="entry name" value="PDDEXK_1"/>
    <property type="match status" value="1"/>
</dbReference>
<dbReference type="PANTHER" id="PTHR11070:SF59">
    <property type="entry name" value="DNA 3'-5' HELICASE"/>
    <property type="match status" value="1"/>
</dbReference>
<organism evidence="19 20">
    <name type="scientific">Pseudoglutamicibacter albus DNF00011</name>
    <dbReference type="NCBI Taxonomy" id="1401063"/>
    <lineage>
        <taxon>Bacteria</taxon>
        <taxon>Bacillati</taxon>
        <taxon>Actinomycetota</taxon>
        <taxon>Actinomycetes</taxon>
        <taxon>Micrococcales</taxon>
        <taxon>Micrococcaceae</taxon>
        <taxon>Pseudoglutamicibacter</taxon>
    </lineage>
</organism>
<comment type="caution">
    <text evidence="19">The sequence shown here is derived from an EMBL/GenBank/DDBJ whole genome shotgun (WGS) entry which is preliminary data.</text>
</comment>
<evidence type="ECO:0000256" key="11">
    <source>
        <dbReference type="ARBA" id="ARBA00023235"/>
    </source>
</evidence>
<dbReference type="InterPro" id="IPR027417">
    <property type="entry name" value="P-loop_NTPase"/>
</dbReference>
<keyword evidence="2" id="KW-0540">Nuclease</keyword>
<proteinExistence type="inferred from homology"/>
<dbReference type="InterPro" id="IPR014016">
    <property type="entry name" value="UvrD-like_ATP-bd"/>
</dbReference>
<keyword evidence="3 15" id="KW-0547">Nucleotide-binding</keyword>
<dbReference type="GO" id="GO:0004527">
    <property type="term" value="F:exonuclease activity"/>
    <property type="evidence" value="ECO:0007669"/>
    <property type="project" value="UniProtKB-KW"/>
</dbReference>
<dbReference type="GO" id="GO:0005524">
    <property type="term" value="F:ATP binding"/>
    <property type="evidence" value="ECO:0007669"/>
    <property type="project" value="UniProtKB-UniRule"/>
</dbReference>
<evidence type="ECO:0000256" key="9">
    <source>
        <dbReference type="ARBA" id="ARBA00023125"/>
    </source>
</evidence>
<dbReference type="Gene3D" id="3.40.50.300">
    <property type="entry name" value="P-loop containing nucleotide triphosphate hydrolases"/>
    <property type="match status" value="2"/>
</dbReference>
<dbReference type="RefSeq" id="WP_035755419.1">
    <property type="nucleotide sequence ID" value="NZ_JRNH01000012.1"/>
</dbReference>
<evidence type="ECO:0000256" key="12">
    <source>
        <dbReference type="ARBA" id="ARBA00034617"/>
    </source>
</evidence>
<keyword evidence="7" id="KW-0269">Exonuclease</keyword>
<comment type="catalytic activity">
    <reaction evidence="12">
        <text>Couples ATP hydrolysis with the unwinding of duplex DNA by translocating in the 3'-5' direction.</text>
        <dbReference type="EC" id="5.6.2.4"/>
    </reaction>
</comment>
<evidence type="ECO:0000256" key="16">
    <source>
        <dbReference type="SAM" id="MobiDB-lite"/>
    </source>
</evidence>
<dbReference type="AlphaFoldDB" id="A0A095YEV3"/>
<keyword evidence="6 15" id="KW-0347">Helicase</keyword>
<evidence type="ECO:0000256" key="8">
    <source>
        <dbReference type="ARBA" id="ARBA00022840"/>
    </source>
</evidence>
<dbReference type="GO" id="GO:0000725">
    <property type="term" value="P:recombinational repair"/>
    <property type="evidence" value="ECO:0007669"/>
    <property type="project" value="TreeGrafter"/>
</dbReference>
<feature type="domain" description="UvrD-like helicase ATP-binding" evidence="17">
    <location>
        <begin position="10"/>
        <end position="319"/>
    </location>
</feature>
<dbReference type="InterPro" id="IPR013986">
    <property type="entry name" value="DExx_box_DNA_helicase_dom_sf"/>
</dbReference>
<keyword evidence="11" id="KW-0413">Isomerase</keyword>
<evidence type="ECO:0000256" key="13">
    <source>
        <dbReference type="ARBA" id="ARBA00034808"/>
    </source>
</evidence>
<evidence type="ECO:0000259" key="17">
    <source>
        <dbReference type="PROSITE" id="PS51198"/>
    </source>
</evidence>
<dbReference type="InterPro" id="IPR000212">
    <property type="entry name" value="DNA_helicase_UvrD/REP"/>
</dbReference>
<feature type="binding site" evidence="15">
    <location>
        <begin position="31"/>
        <end position="38"/>
    </location>
    <ligand>
        <name>ATP</name>
        <dbReference type="ChEBI" id="CHEBI:30616"/>
    </ligand>
</feature>
<dbReference type="Gene3D" id="1.10.10.160">
    <property type="match status" value="1"/>
</dbReference>
<evidence type="ECO:0000259" key="18">
    <source>
        <dbReference type="PROSITE" id="PS51217"/>
    </source>
</evidence>
<dbReference type="Proteomes" id="UP000053528">
    <property type="component" value="Unassembled WGS sequence"/>
</dbReference>
<dbReference type="GO" id="GO:0005829">
    <property type="term" value="C:cytosol"/>
    <property type="evidence" value="ECO:0007669"/>
    <property type="project" value="TreeGrafter"/>
</dbReference>
<evidence type="ECO:0000256" key="3">
    <source>
        <dbReference type="ARBA" id="ARBA00022741"/>
    </source>
</evidence>
<dbReference type="Gene3D" id="3.90.320.10">
    <property type="match status" value="1"/>
</dbReference>
<dbReference type="PROSITE" id="PS51217">
    <property type="entry name" value="UVRD_HELICASE_CTER"/>
    <property type="match status" value="1"/>
</dbReference>
<comment type="catalytic activity">
    <reaction evidence="14">
        <text>ATP + H2O = ADP + phosphate + H(+)</text>
        <dbReference type="Rhea" id="RHEA:13065"/>
        <dbReference type="ChEBI" id="CHEBI:15377"/>
        <dbReference type="ChEBI" id="CHEBI:15378"/>
        <dbReference type="ChEBI" id="CHEBI:30616"/>
        <dbReference type="ChEBI" id="CHEBI:43474"/>
        <dbReference type="ChEBI" id="CHEBI:456216"/>
        <dbReference type="EC" id="5.6.2.4"/>
    </reaction>
</comment>
<evidence type="ECO:0000313" key="20">
    <source>
        <dbReference type="Proteomes" id="UP000053528"/>
    </source>
</evidence>
<reference evidence="19 20" key="1">
    <citation type="submission" date="2014-07" db="EMBL/GenBank/DDBJ databases">
        <authorList>
            <person name="McCorrison J."/>
            <person name="Sanka R."/>
            <person name="Torralba M."/>
            <person name="Gillis M."/>
            <person name="Haft D.H."/>
            <person name="Methe B."/>
            <person name="Sutton G."/>
            <person name="Nelson K.E."/>
        </authorList>
    </citation>
    <scope>NUCLEOTIDE SEQUENCE [LARGE SCALE GENOMIC DNA]</scope>
    <source>
        <strain evidence="19 20">DNF00011</strain>
    </source>
</reference>
<evidence type="ECO:0000256" key="15">
    <source>
        <dbReference type="PROSITE-ProRule" id="PRU00560"/>
    </source>
</evidence>
<dbReference type="PANTHER" id="PTHR11070">
    <property type="entry name" value="UVRD / RECB / PCRA DNA HELICASE FAMILY MEMBER"/>
    <property type="match status" value="1"/>
</dbReference>
<dbReference type="PROSITE" id="PS51198">
    <property type="entry name" value="UVRD_HELICASE_ATP_BIND"/>
    <property type="match status" value="1"/>
</dbReference>
<keyword evidence="8 15" id="KW-0067">ATP-binding</keyword>
<evidence type="ECO:0000256" key="2">
    <source>
        <dbReference type="ARBA" id="ARBA00022722"/>
    </source>
</evidence>
<keyword evidence="9" id="KW-0238">DNA-binding</keyword>